<dbReference type="Proteomes" id="UP000191663">
    <property type="component" value="Unassembled WGS sequence"/>
</dbReference>
<reference evidence="2" key="1">
    <citation type="submission" date="2017-01" db="EMBL/GenBank/DDBJ databases">
        <title>Novel pathways for hydrocarbon cycling and metabolic interdependencies in hydrothermal sediment communities.</title>
        <authorList>
            <person name="Dombrowski N."/>
            <person name="Seitz K."/>
            <person name="Teske A."/>
            <person name="Baker B."/>
        </authorList>
    </citation>
    <scope>NUCLEOTIDE SEQUENCE [LARGE SCALE GENOMIC DNA]</scope>
</reference>
<gene>
    <name evidence="1" type="ORF">BXT86_04090</name>
</gene>
<name>A0A1V4QEU0_UNCW3</name>
<dbReference type="EMBL" id="MUKB01000066">
    <property type="protein sequence ID" value="OPX17883.1"/>
    <property type="molecule type" value="Genomic_DNA"/>
</dbReference>
<sequence length="113" mass="12923">MFEQLKNKDKITLPDWLSSGQDLFGTIQIIKGKKIELGYLEIDSEFTFSGTFNYPIIFIIRSSNSDIEADAIAFKIDKDKDTTQRAFNERLILAITEVLDQRRANTESDQGLN</sequence>
<evidence type="ECO:0000313" key="2">
    <source>
        <dbReference type="Proteomes" id="UP000191663"/>
    </source>
</evidence>
<dbReference type="AlphaFoldDB" id="A0A1V4QEU0"/>
<accession>A0A1V4QEU0</accession>
<proteinExistence type="predicted"/>
<protein>
    <submittedName>
        <fullName evidence="1">Uncharacterized protein</fullName>
    </submittedName>
</protein>
<organism evidence="1 2">
    <name type="scientific">candidate division WOR-3 bacterium 4484_100</name>
    <dbReference type="NCBI Taxonomy" id="1936077"/>
    <lineage>
        <taxon>Bacteria</taxon>
        <taxon>Bacteria division WOR-3</taxon>
    </lineage>
</organism>
<comment type="caution">
    <text evidence="1">The sequence shown here is derived from an EMBL/GenBank/DDBJ whole genome shotgun (WGS) entry which is preliminary data.</text>
</comment>
<evidence type="ECO:0000313" key="1">
    <source>
        <dbReference type="EMBL" id="OPX17883.1"/>
    </source>
</evidence>